<evidence type="ECO:0000313" key="1">
    <source>
        <dbReference type="EMBL" id="KAF9465267.1"/>
    </source>
</evidence>
<dbReference type="PROSITE" id="PS51257">
    <property type="entry name" value="PROKAR_LIPOPROTEIN"/>
    <property type="match status" value="1"/>
</dbReference>
<dbReference type="Proteomes" id="UP000807353">
    <property type="component" value="Unassembled WGS sequence"/>
</dbReference>
<gene>
    <name evidence="1" type="ORF">BDZ94DRAFT_385373</name>
</gene>
<keyword evidence="2" id="KW-1185">Reference proteome</keyword>
<protein>
    <submittedName>
        <fullName evidence="1">Uncharacterized protein</fullName>
    </submittedName>
</protein>
<name>A0A9P5YAT7_9AGAR</name>
<proteinExistence type="predicted"/>
<reference evidence="1" key="1">
    <citation type="submission" date="2020-11" db="EMBL/GenBank/DDBJ databases">
        <authorList>
            <consortium name="DOE Joint Genome Institute"/>
            <person name="Ahrendt S."/>
            <person name="Riley R."/>
            <person name="Andreopoulos W."/>
            <person name="Labutti K."/>
            <person name="Pangilinan J."/>
            <person name="Ruiz-Duenas F.J."/>
            <person name="Barrasa J.M."/>
            <person name="Sanchez-Garcia M."/>
            <person name="Camarero S."/>
            <person name="Miyauchi S."/>
            <person name="Serrano A."/>
            <person name="Linde D."/>
            <person name="Babiker R."/>
            <person name="Drula E."/>
            <person name="Ayuso-Fernandez I."/>
            <person name="Pacheco R."/>
            <person name="Padilla G."/>
            <person name="Ferreira P."/>
            <person name="Barriuso J."/>
            <person name="Kellner H."/>
            <person name="Castanera R."/>
            <person name="Alfaro M."/>
            <person name="Ramirez L."/>
            <person name="Pisabarro A.G."/>
            <person name="Kuo A."/>
            <person name="Tritt A."/>
            <person name="Lipzen A."/>
            <person name="He G."/>
            <person name="Yan M."/>
            <person name="Ng V."/>
            <person name="Cullen D."/>
            <person name="Martin F."/>
            <person name="Rosso M.-N."/>
            <person name="Henrissat B."/>
            <person name="Hibbett D."/>
            <person name="Martinez A.T."/>
            <person name="Grigoriev I.V."/>
        </authorList>
    </citation>
    <scope>NUCLEOTIDE SEQUENCE</scope>
    <source>
        <strain evidence="1">CBS 247.69</strain>
    </source>
</reference>
<accession>A0A9P5YAT7</accession>
<organism evidence="1 2">
    <name type="scientific">Collybia nuda</name>
    <dbReference type="NCBI Taxonomy" id="64659"/>
    <lineage>
        <taxon>Eukaryota</taxon>
        <taxon>Fungi</taxon>
        <taxon>Dikarya</taxon>
        <taxon>Basidiomycota</taxon>
        <taxon>Agaricomycotina</taxon>
        <taxon>Agaricomycetes</taxon>
        <taxon>Agaricomycetidae</taxon>
        <taxon>Agaricales</taxon>
        <taxon>Tricholomatineae</taxon>
        <taxon>Clitocybaceae</taxon>
        <taxon>Collybia</taxon>
    </lineage>
</organism>
<comment type="caution">
    <text evidence="1">The sequence shown here is derived from an EMBL/GenBank/DDBJ whole genome shotgun (WGS) entry which is preliminary data.</text>
</comment>
<evidence type="ECO:0000313" key="2">
    <source>
        <dbReference type="Proteomes" id="UP000807353"/>
    </source>
</evidence>
<dbReference type="EMBL" id="MU150248">
    <property type="protein sequence ID" value="KAF9465267.1"/>
    <property type="molecule type" value="Genomic_DNA"/>
</dbReference>
<dbReference type="AlphaFoldDB" id="A0A9P5YAT7"/>
<sequence>MYKNLISMYVFQWVYPLIVFNLNRLQQFTFSILACRLLLHLRRLHPLDLPYSEQTFGFLTTLGTESHISE</sequence>